<dbReference type="GO" id="GO:0005829">
    <property type="term" value="C:cytosol"/>
    <property type="evidence" value="ECO:0007669"/>
    <property type="project" value="TreeGrafter"/>
</dbReference>
<dbReference type="EC" id="2.4.1.18" evidence="9"/>
<comment type="catalytic activity">
    <reaction evidence="1 9">
        <text>Transfers a segment of a (1-&gt;4)-alpha-D-glucan chain to a primary hydroxy group in a similar glucan chain.</text>
        <dbReference type="EC" id="2.4.1.18"/>
    </reaction>
</comment>
<name>A0A540R8K0_9CORY</name>
<dbReference type="InterPro" id="IPR044143">
    <property type="entry name" value="GlgB_N_E_set_prok"/>
</dbReference>
<comment type="similarity">
    <text evidence="3 9">Belongs to the glycosyl hydrolase 13 family. GlgB subfamily.</text>
</comment>
<dbReference type="SUPFAM" id="SSF51445">
    <property type="entry name" value="(Trans)glycosidases"/>
    <property type="match status" value="1"/>
</dbReference>
<dbReference type="InterPro" id="IPR017853">
    <property type="entry name" value="GH"/>
</dbReference>
<evidence type="ECO:0000256" key="2">
    <source>
        <dbReference type="ARBA" id="ARBA00004964"/>
    </source>
</evidence>
<keyword evidence="5 9" id="KW-0328">Glycosyltransferase</keyword>
<dbReference type="Pfam" id="PF00128">
    <property type="entry name" value="Alpha-amylase"/>
    <property type="match status" value="1"/>
</dbReference>
<dbReference type="GO" id="GO:0043169">
    <property type="term" value="F:cation binding"/>
    <property type="evidence" value="ECO:0007669"/>
    <property type="project" value="InterPro"/>
</dbReference>
<dbReference type="HAMAP" id="MF_00685">
    <property type="entry name" value="GlgB"/>
    <property type="match status" value="1"/>
</dbReference>
<evidence type="ECO:0000259" key="11">
    <source>
        <dbReference type="SMART" id="SM00642"/>
    </source>
</evidence>
<dbReference type="InterPro" id="IPR006407">
    <property type="entry name" value="GlgB"/>
</dbReference>
<dbReference type="NCBIfam" id="NF008967">
    <property type="entry name" value="PRK12313.1"/>
    <property type="match status" value="1"/>
</dbReference>
<comment type="caution">
    <text evidence="12">The sequence shown here is derived from an EMBL/GenBank/DDBJ whole genome shotgun (WGS) entry which is preliminary data.</text>
</comment>
<sequence>MSIPQSDLDLLNSCRHWAPHDFYGWHDGVVRTRKPGAESVELVTAEKTIAMTNVGNDIWEACLVREADYRLRVTYPGQPAREVADGYHFLPTLGTFDLHLIGEGRHERLWEVLGANLKSYETDLGVVEGVAFAVWAPNAVGVAVVGDFCGWNPTQYPMRSLGSTGIWEVFVPGIGVGERYKFAIQTKHSGRIDKADPLAKASVAPPATDSVVARSTYKWNDHKWIDARTGDINVPVNIYEVHVGSWKIGSNYNVLREELIPYLLEHNYTHVELMPVAEHPFGGSWGYQVSGYYAPSARWGSPEDLKALIDALHQAGIGVIIDWVPAHFPKDEFALGRFDGQALYEHPDPRRGEQADWGTYVFDFGRNEVRNFLVANALYWAEEYHVDGLRVDAVASMLYLDYSREEWLPNQYGGRENLEAVQFLQETNGTLHRAHPGVWTIAEESTSWDGVTRPTSDGGLGFDFKWNMGWMNDTLEYFKREPVHRSYHHGELTFSMVYAYSEHYILPFSHDEVVHGKGTIWGRQPGDDWNKAAGVRALYAYMYSHPGKNLLFMGQEFGQTTEWNESSSVDWSNLEGWGHEWHQGIKKLSRDLGALYKNTPALYTRDFDPSGFHWVVGDDANGSVLAYERYGEDGSALLAVINLSGSSHTHYQLHPTRPGCWELVLNTDDSSYEGAGNNLPSEFTAGDDGAWLHLPANSAQWYVYRG</sequence>
<dbReference type="Proteomes" id="UP000318080">
    <property type="component" value="Unassembled WGS sequence"/>
</dbReference>
<comment type="subunit">
    <text evidence="9">Monomer.</text>
</comment>
<dbReference type="PANTHER" id="PTHR43651">
    <property type="entry name" value="1,4-ALPHA-GLUCAN-BRANCHING ENZYME"/>
    <property type="match status" value="1"/>
</dbReference>
<organism evidence="12 13">
    <name type="scientific">Corynebacterium phoceense</name>
    <dbReference type="NCBI Taxonomy" id="1686286"/>
    <lineage>
        <taxon>Bacteria</taxon>
        <taxon>Bacillati</taxon>
        <taxon>Actinomycetota</taxon>
        <taxon>Actinomycetes</taxon>
        <taxon>Mycobacteriales</taxon>
        <taxon>Corynebacteriaceae</taxon>
        <taxon>Corynebacterium</taxon>
    </lineage>
</organism>
<accession>A0A540R8K0</accession>
<evidence type="ECO:0000256" key="5">
    <source>
        <dbReference type="ARBA" id="ARBA00022676"/>
    </source>
</evidence>
<dbReference type="SUPFAM" id="SSF51011">
    <property type="entry name" value="Glycosyl hydrolase domain"/>
    <property type="match status" value="1"/>
</dbReference>
<dbReference type="InterPro" id="IPR013783">
    <property type="entry name" value="Ig-like_fold"/>
</dbReference>
<feature type="domain" description="Glycosyl hydrolase family 13 catalytic" evidence="11">
    <location>
        <begin position="240"/>
        <end position="592"/>
    </location>
</feature>
<dbReference type="InterPro" id="IPR054169">
    <property type="entry name" value="GlgB_N"/>
</dbReference>
<dbReference type="Pfam" id="PF02806">
    <property type="entry name" value="Alpha-amylase_C"/>
    <property type="match status" value="1"/>
</dbReference>
<dbReference type="GO" id="GO:0005978">
    <property type="term" value="P:glycogen biosynthetic process"/>
    <property type="evidence" value="ECO:0007669"/>
    <property type="project" value="UniProtKB-UniRule"/>
</dbReference>
<dbReference type="InterPro" id="IPR037439">
    <property type="entry name" value="Branching_enzy"/>
</dbReference>
<dbReference type="CDD" id="cd11322">
    <property type="entry name" value="AmyAc_Glg_BE"/>
    <property type="match status" value="1"/>
</dbReference>
<reference evidence="12 13" key="1">
    <citation type="submission" date="2019-06" db="EMBL/GenBank/DDBJ databases">
        <title>Draft genome of C. phoceense Strain 272.</title>
        <authorList>
            <person name="Pacheco L.G.C."/>
            <person name="Barberis C.M."/>
            <person name="Almuzara M.N."/>
            <person name="Traglia G.M."/>
            <person name="Santos C.S."/>
            <person name="Rocha D.J.P.G."/>
            <person name="Aguiar E.R.G.R."/>
            <person name="Vay C.A."/>
        </authorList>
    </citation>
    <scope>NUCLEOTIDE SEQUENCE [LARGE SCALE GENOMIC DNA]</scope>
    <source>
        <strain evidence="12 13">272</strain>
    </source>
</reference>
<dbReference type="AlphaFoldDB" id="A0A540R8K0"/>
<evidence type="ECO:0000256" key="9">
    <source>
        <dbReference type="HAMAP-Rule" id="MF_00685"/>
    </source>
</evidence>
<dbReference type="FunFam" id="3.20.20.80:FF:000003">
    <property type="entry name" value="1,4-alpha-glucan branching enzyme GlgB"/>
    <property type="match status" value="1"/>
</dbReference>
<feature type="active site" description="Nucleophile" evidence="9 10">
    <location>
        <position position="392"/>
    </location>
</feature>
<evidence type="ECO:0000313" key="12">
    <source>
        <dbReference type="EMBL" id="TQE43704.1"/>
    </source>
</evidence>
<comment type="pathway">
    <text evidence="2 9">Glycan biosynthesis; glycogen biosynthesis.</text>
</comment>
<dbReference type="NCBIfam" id="TIGR01515">
    <property type="entry name" value="branching_enzym"/>
    <property type="match status" value="1"/>
</dbReference>
<keyword evidence="13" id="KW-1185">Reference proteome</keyword>
<dbReference type="NCBIfam" id="NF003811">
    <property type="entry name" value="PRK05402.1"/>
    <property type="match status" value="1"/>
</dbReference>
<evidence type="ECO:0000256" key="1">
    <source>
        <dbReference type="ARBA" id="ARBA00000826"/>
    </source>
</evidence>
<gene>
    <name evidence="9 12" type="primary">glgB</name>
    <name evidence="12" type="ORF">EJK80_05410</name>
</gene>
<dbReference type="EMBL" id="VHIR01000006">
    <property type="protein sequence ID" value="TQE43704.1"/>
    <property type="molecule type" value="Genomic_DNA"/>
</dbReference>
<dbReference type="Gene3D" id="2.60.40.1180">
    <property type="entry name" value="Golgi alpha-mannosidase II"/>
    <property type="match status" value="1"/>
</dbReference>
<evidence type="ECO:0000256" key="8">
    <source>
        <dbReference type="ARBA" id="ARBA00023277"/>
    </source>
</evidence>
<evidence type="ECO:0000256" key="3">
    <source>
        <dbReference type="ARBA" id="ARBA00009000"/>
    </source>
</evidence>
<dbReference type="InterPro" id="IPR006047">
    <property type="entry name" value="GH13_cat_dom"/>
</dbReference>
<dbReference type="GO" id="GO:0004553">
    <property type="term" value="F:hydrolase activity, hydrolyzing O-glycosyl compounds"/>
    <property type="evidence" value="ECO:0007669"/>
    <property type="project" value="InterPro"/>
</dbReference>
<dbReference type="CDD" id="cd02855">
    <property type="entry name" value="E_set_GBE_prok_N"/>
    <property type="match status" value="1"/>
</dbReference>
<dbReference type="Gene3D" id="2.60.40.10">
    <property type="entry name" value="Immunoglobulins"/>
    <property type="match status" value="1"/>
</dbReference>
<keyword evidence="4 9" id="KW-0321">Glycogen metabolism</keyword>
<proteinExistence type="inferred from homology"/>
<dbReference type="PIRSF" id="PIRSF000463">
    <property type="entry name" value="GlgB"/>
    <property type="match status" value="1"/>
</dbReference>
<dbReference type="PANTHER" id="PTHR43651:SF3">
    <property type="entry name" value="1,4-ALPHA-GLUCAN-BRANCHING ENZYME"/>
    <property type="match status" value="1"/>
</dbReference>
<dbReference type="UniPathway" id="UPA00164"/>
<keyword evidence="6 9" id="KW-0808">Transferase</keyword>
<dbReference type="InterPro" id="IPR014756">
    <property type="entry name" value="Ig_E-set"/>
</dbReference>
<evidence type="ECO:0000256" key="10">
    <source>
        <dbReference type="PIRSR" id="PIRSR000463-1"/>
    </source>
</evidence>
<evidence type="ECO:0000256" key="7">
    <source>
        <dbReference type="ARBA" id="ARBA00023056"/>
    </source>
</evidence>
<evidence type="ECO:0000256" key="6">
    <source>
        <dbReference type="ARBA" id="ARBA00022679"/>
    </source>
</evidence>
<dbReference type="InterPro" id="IPR013780">
    <property type="entry name" value="Glyco_hydro_b"/>
</dbReference>
<evidence type="ECO:0000313" key="13">
    <source>
        <dbReference type="Proteomes" id="UP000318080"/>
    </source>
</evidence>
<dbReference type="Pfam" id="PF22019">
    <property type="entry name" value="GlgB_N"/>
    <property type="match status" value="1"/>
</dbReference>
<dbReference type="Gene3D" id="3.20.20.80">
    <property type="entry name" value="Glycosidases"/>
    <property type="match status" value="1"/>
</dbReference>
<comment type="function">
    <text evidence="9">Catalyzes the formation of the alpha-1,6-glucosidic linkages in glycogen by scission of a 1,4-alpha-linked oligosaccharide from growing alpha-1,4-glucan chains and the subsequent attachment of the oligosaccharide to the alpha-1,6 position.</text>
</comment>
<dbReference type="STRING" id="1686286.GCA_900092335_01523"/>
<protein>
    <recommendedName>
        <fullName evidence="9">1,4-alpha-glucan branching enzyme GlgB</fullName>
        <ecNumber evidence="9">2.4.1.18</ecNumber>
    </recommendedName>
    <alternativeName>
        <fullName evidence="9">1,4-alpha-D-glucan:1,4-alpha-D-glucan 6-glucosyl-transferase</fullName>
    </alternativeName>
    <alternativeName>
        <fullName evidence="9">Alpha-(1-&gt;4)-glucan branching enzyme</fullName>
    </alternativeName>
    <alternativeName>
        <fullName evidence="9">Glycogen branching enzyme</fullName>
        <shortName evidence="9">BE</shortName>
    </alternativeName>
</protein>
<dbReference type="GO" id="GO:0003844">
    <property type="term" value="F:1,4-alpha-glucan branching enzyme activity"/>
    <property type="evidence" value="ECO:0007669"/>
    <property type="project" value="UniProtKB-UniRule"/>
</dbReference>
<dbReference type="RefSeq" id="WP_141628781.1">
    <property type="nucleotide sequence ID" value="NZ_VHIR01000006.1"/>
</dbReference>
<keyword evidence="7 9" id="KW-0320">Glycogen biosynthesis</keyword>
<dbReference type="SUPFAM" id="SSF81296">
    <property type="entry name" value="E set domains"/>
    <property type="match status" value="1"/>
</dbReference>
<keyword evidence="8 9" id="KW-0119">Carbohydrate metabolism</keyword>
<dbReference type="InterPro" id="IPR004193">
    <property type="entry name" value="Glyco_hydro_13_N"/>
</dbReference>
<dbReference type="SMART" id="SM00642">
    <property type="entry name" value="Aamy"/>
    <property type="match status" value="1"/>
</dbReference>
<feature type="active site" description="Proton donor" evidence="9 10">
    <location>
        <position position="443"/>
    </location>
</feature>
<dbReference type="Pfam" id="PF02922">
    <property type="entry name" value="CBM_48"/>
    <property type="match status" value="1"/>
</dbReference>
<dbReference type="InterPro" id="IPR006048">
    <property type="entry name" value="A-amylase/branching_C"/>
</dbReference>
<evidence type="ECO:0000256" key="4">
    <source>
        <dbReference type="ARBA" id="ARBA00022600"/>
    </source>
</evidence>